<name>A0A8B2P016_9HYPH</name>
<dbReference type="PROSITE" id="PS51918">
    <property type="entry name" value="RADICAL_SAM"/>
    <property type="match status" value="1"/>
</dbReference>
<keyword evidence="9" id="KW-0963">Cytoplasm</keyword>
<dbReference type="SFLD" id="SFLDS00029">
    <property type="entry name" value="Radical_SAM"/>
    <property type="match status" value="1"/>
</dbReference>
<evidence type="ECO:0000256" key="18">
    <source>
        <dbReference type="SAM" id="MobiDB-lite"/>
    </source>
</evidence>
<dbReference type="EMBL" id="QHHQ01000001">
    <property type="protein sequence ID" value="RAI03805.1"/>
    <property type="molecule type" value="Genomic_DNA"/>
</dbReference>
<dbReference type="GO" id="GO:0004109">
    <property type="term" value="F:coproporphyrinogen oxidase activity"/>
    <property type="evidence" value="ECO:0007669"/>
    <property type="project" value="InterPro"/>
</dbReference>
<evidence type="ECO:0000256" key="3">
    <source>
        <dbReference type="ARBA" id="ARBA00004785"/>
    </source>
</evidence>
<dbReference type="Gene3D" id="1.10.10.920">
    <property type="match status" value="1"/>
</dbReference>
<dbReference type="CDD" id="cd01335">
    <property type="entry name" value="Radical_SAM"/>
    <property type="match status" value="1"/>
</dbReference>
<evidence type="ECO:0000256" key="17">
    <source>
        <dbReference type="ARBA" id="ARBA00048321"/>
    </source>
</evidence>
<keyword evidence="15" id="KW-0627">Porphyrin biosynthesis</keyword>
<comment type="caution">
    <text evidence="20">The sequence shown here is derived from an EMBL/GenBank/DDBJ whole genome shotgun (WGS) entry which is preliminary data.</text>
</comment>
<comment type="catalytic activity">
    <reaction evidence="17">
        <text>coproporphyrinogen III + 2 S-adenosyl-L-methionine = protoporphyrinogen IX + 2 5'-deoxyadenosine + 2 L-methionine + 2 CO2</text>
        <dbReference type="Rhea" id="RHEA:15425"/>
        <dbReference type="ChEBI" id="CHEBI:16526"/>
        <dbReference type="ChEBI" id="CHEBI:17319"/>
        <dbReference type="ChEBI" id="CHEBI:57307"/>
        <dbReference type="ChEBI" id="CHEBI:57309"/>
        <dbReference type="ChEBI" id="CHEBI:57844"/>
        <dbReference type="ChEBI" id="CHEBI:59789"/>
        <dbReference type="EC" id="1.3.98.3"/>
    </reaction>
</comment>
<dbReference type="GO" id="GO:0051539">
    <property type="term" value="F:4 iron, 4 sulfur cluster binding"/>
    <property type="evidence" value="ECO:0007669"/>
    <property type="project" value="UniProtKB-KW"/>
</dbReference>
<keyword evidence="12" id="KW-0560">Oxidoreductase</keyword>
<dbReference type="SFLD" id="SFLDG01065">
    <property type="entry name" value="anaerobic_coproporphyrinogen-I"/>
    <property type="match status" value="1"/>
</dbReference>
<comment type="cofactor">
    <cofactor evidence="1">
        <name>[4Fe-4S] cluster</name>
        <dbReference type="ChEBI" id="CHEBI:49883"/>
    </cofactor>
</comment>
<evidence type="ECO:0000256" key="9">
    <source>
        <dbReference type="ARBA" id="ARBA00022490"/>
    </source>
</evidence>
<accession>A0A8B2P016</accession>
<reference evidence="20 21" key="1">
    <citation type="submission" date="2018-05" db="EMBL/GenBank/DDBJ databases">
        <title>Acuticoccus sediminis sp. nov., isolated from deep-sea sediment of Indian Ocean.</title>
        <authorList>
            <person name="Liu X."/>
            <person name="Lai Q."/>
            <person name="Du Y."/>
            <person name="Sun F."/>
            <person name="Zhang X."/>
            <person name="Wang S."/>
            <person name="Shao Z."/>
        </authorList>
    </citation>
    <scope>NUCLEOTIDE SEQUENCE [LARGE SCALE GENOMIC DNA]</scope>
    <source>
        <strain evidence="20 21">PTG4-2</strain>
    </source>
</reference>
<comment type="pathway">
    <text evidence="3">Porphyrin-containing compound metabolism; protoporphyrin-IX biosynthesis; protoporphyrinogen-IX from coproporphyrinogen-III (AdoMet route): step 1/1.</text>
</comment>
<dbReference type="PANTHER" id="PTHR13932:SF6">
    <property type="entry name" value="OXYGEN-INDEPENDENT COPROPORPHYRINOGEN III OXIDASE"/>
    <property type="match status" value="1"/>
</dbReference>
<evidence type="ECO:0000313" key="20">
    <source>
        <dbReference type="EMBL" id="RAI03805.1"/>
    </source>
</evidence>
<dbReference type="NCBIfam" id="TIGR00538">
    <property type="entry name" value="hemN"/>
    <property type="match status" value="1"/>
</dbReference>
<evidence type="ECO:0000256" key="2">
    <source>
        <dbReference type="ARBA" id="ARBA00004496"/>
    </source>
</evidence>
<dbReference type="InterPro" id="IPR010723">
    <property type="entry name" value="HemN_C"/>
</dbReference>
<dbReference type="GO" id="GO:0005737">
    <property type="term" value="C:cytoplasm"/>
    <property type="evidence" value="ECO:0007669"/>
    <property type="project" value="UniProtKB-SubCell"/>
</dbReference>
<keyword evidence="14" id="KW-0411">Iron-sulfur</keyword>
<dbReference type="InterPro" id="IPR007197">
    <property type="entry name" value="rSAM"/>
</dbReference>
<dbReference type="EC" id="1.3.98.3" evidence="6"/>
<keyword evidence="8" id="KW-0004">4Fe-4S</keyword>
<dbReference type="InterPro" id="IPR006638">
    <property type="entry name" value="Elp3/MiaA/NifB-like_rSAM"/>
</dbReference>
<dbReference type="GO" id="GO:0006782">
    <property type="term" value="P:protoporphyrinogen IX biosynthetic process"/>
    <property type="evidence" value="ECO:0007669"/>
    <property type="project" value="UniProtKB-UniPathway"/>
</dbReference>
<evidence type="ECO:0000256" key="6">
    <source>
        <dbReference type="ARBA" id="ARBA00011912"/>
    </source>
</evidence>
<dbReference type="Pfam" id="PF04055">
    <property type="entry name" value="Radical_SAM"/>
    <property type="match status" value="1"/>
</dbReference>
<evidence type="ECO:0000256" key="1">
    <source>
        <dbReference type="ARBA" id="ARBA00001966"/>
    </source>
</evidence>
<organism evidence="20 21">
    <name type="scientific">Acuticoccus sediminis</name>
    <dbReference type="NCBI Taxonomy" id="2184697"/>
    <lineage>
        <taxon>Bacteria</taxon>
        <taxon>Pseudomonadati</taxon>
        <taxon>Pseudomonadota</taxon>
        <taxon>Alphaproteobacteria</taxon>
        <taxon>Hyphomicrobiales</taxon>
        <taxon>Amorphaceae</taxon>
        <taxon>Acuticoccus</taxon>
    </lineage>
</organism>
<sequence length="586" mass="63512">MRACRRIGPRSRRRRRRSSPGRSSGWAPASYAPSTPRPRPVPWSSGRARRTDPPAPPAGRRGDSPSRGGPAPGRRSRLCVAGVARTAGVPSQHRCNLGSASRNLIPVNARAARLGCGALRRAGRTDGRHCGRLEECVAADLANYMTMAVPRYTSYPTAPHFHTGIDADTYASWLAQLDADAPVSLYLHVPFCRQICWYCGCNMKLVGDREEPLRDYVDVLDREIALVAGALPARLKVSHIHWGGGTPTVLSGDDLAKVMATLHRHFDVRGDAEVAIECDPRTFDAAKANALGALGFNRASFGVQEFDPRVQAAINRIQPPAMVAAAVEALTAAGIERINFDLIYGLPHQTTEMLLDTVAQCLGLGPSRIALFGYAHVPWAAKRQRMIAAEALPGASERFQQAERAAEALVAGGMVAVGMDHFAFPDDPLAKAVRTRRLRRNFQGYTTDEATTLIGMGSTSIGRTPFGYVQNASETGAWARAITEGRLAVAKGVCLSEDDVLRGRAIEELMCFGTLDMDDLARRFEAQQDWADDALAFLRPLEADGLVTIDHGRVTVTSAGRPFVRIIASSFDRYITRGPCRHSAAV</sequence>
<comment type="similarity">
    <text evidence="4">Belongs to the anaerobic coproporphyrinogen-III oxidase family.</text>
</comment>
<proteinExistence type="inferred from homology"/>
<gene>
    <name evidence="20" type="primary">hemN</name>
    <name evidence="20" type="ORF">DLJ53_04850</name>
</gene>
<protein>
    <recommendedName>
        <fullName evidence="7">Oxygen-independent coproporphyrinogen III oxidase</fullName>
        <ecNumber evidence="6">1.3.98.3</ecNumber>
    </recommendedName>
    <alternativeName>
        <fullName evidence="16">Coproporphyrinogen III dehydrogenase</fullName>
    </alternativeName>
</protein>
<keyword evidence="11" id="KW-0479">Metal-binding</keyword>
<keyword evidence="21" id="KW-1185">Reference proteome</keyword>
<dbReference type="OrthoDB" id="9808022at2"/>
<feature type="region of interest" description="Disordered" evidence="18">
    <location>
        <begin position="1"/>
        <end position="75"/>
    </location>
</feature>
<keyword evidence="10" id="KW-0949">S-adenosyl-L-methionine</keyword>
<dbReference type="Pfam" id="PF06969">
    <property type="entry name" value="HemN_C"/>
    <property type="match status" value="1"/>
</dbReference>
<dbReference type="SUPFAM" id="SSF102114">
    <property type="entry name" value="Radical SAM enzymes"/>
    <property type="match status" value="1"/>
</dbReference>
<feature type="compositionally biased region" description="Low complexity" evidence="18">
    <location>
        <begin position="20"/>
        <end position="30"/>
    </location>
</feature>
<dbReference type="PANTHER" id="PTHR13932">
    <property type="entry name" value="COPROPORPHYRINIGEN III OXIDASE"/>
    <property type="match status" value="1"/>
</dbReference>
<evidence type="ECO:0000256" key="12">
    <source>
        <dbReference type="ARBA" id="ARBA00023002"/>
    </source>
</evidence>
<dbReference type="GO" id="GO:0046872">
    <property type="term" value="F:metal ion binding"/>
    <property type="evidence" value="ECO:0007669"/>
    <property type="project" value="UniProtKB-KW"/>
</dbReference>
<evidence type="ECO:0000256" key="8">
    <source>
        <dbReference type="ARBA" id="ARBA00022485"/>
    </source>
</evidence>
<dbReference type="GO" id="GO:0051989">
    <property type="term" value="F:coproporphyrinogen dehydrogenase activity"/>
    <property type="evidence" value="ECO:0007669"/>
    <property type="project" value="UniProtKB-EC"/>
</dbReference>
<keyword evidence="13" id="KW-0408">Iron</keyword>
<dbReference type="Gene3D" id="3.30.750.200">
    <property type="match status" value="1"/>
</dbReference>
<dbReference type="InterPro" id="IPR058240">
    <property type="entry name" value="rSAM_sf"/>
</dbReference>
<evidence type="ECO:0000256" key="15">
    <source>
        <dbReference type="ARBA" id="ARBA00023244"/>
    </source>
</evidence>
<dbReference type="InterPro" id="IPR034505">
    <property type="entry name" value="Coproporphyrinogen-III_oxidase"/>
</dbReference>
<comment type="subunit">
    <text evidence="5">Monomer.</text>
</comment>
<dbReference type="InterPro" id="IPR004558">
    <property type="entry name" value="Coprogen_oxidase_HemN"/>
</dbReference>
<evidence type="ECO:0000256" key="16">
    <source>
        <dbReference type="ARBA" id="ARBA00030263"/>
    </source>
</evidence>
<feature type="domain" description="Radical SAM core" evidence="19">
    <location>
        <begin position="177"/>
        <end position="414"/>
    </location>
</feature>
<dbReference type="UniPathway" id="UPA00251">
    <property type="reaction ID" value="UER00323"/>
</dbReference>
<evidence type="ECO:0000256" key="5">
    <source>
        <dbReference type="ARBA" id="ARBA00011245"/>
    </source>
</evidence>
<dbReference type="Proteomes" id="UP000249590">
    <property type="component" value="Unassembled WGS sequence"/>
</dbReference>
<evidence type="ECO:0000256" key="13">
    <source>
        <dbReference type="ARBA" id="ARBA00023004"/>
    </source>
</evidence>
<evidence type="ECO:0000256" key="10">
    <source>
        <dbReference type="ARBA" id="ARBA00022691"/>
    </source>
</evidence>
<comment type="subcellular location">
    <subcellularLocation>
        <location evidence="2">Cytoplasm</location>
    </subcellularLocation>
</comment>
<evidence type="ECO:0000256" key="7">
    <source>
        <dbReference type="ARBA" id="ARBA00020156"/>
    </source>
</evidence>
<evidence type="ECO:0000256" key="14">
    <source>
        <dbReference type="ARBA" id="ARBA00023014"/>
    </source>
</evidence>
<feature type="compositionally biased region" description="Basic residues" evidence="18">
    <location>
        <begin position="1"/>
        <end position="19"/>
    </location>
</feature>
<evidence type="ECO:0000313" key="21">
    <source>
        <dbReference type="Proteomes" id="UP000249590"/>
    </source>
</evidence>
<dbReference type="AlphaFoldDB" id="A0A8B2P016"/>
<evidence type="ECO:0000256" key="4">
    <source>
        <dbReference type="ARBA" id="ARBA00005493"/>
    </source>
</evidence>
<evidence type="ECO:0000259" key="19">
    <source>
        <dbReference type="PROSITE" id="PS51918"/>
    </source>
</evidence>
<evidence type="ECO:0000256" key="11">
    <source>
        <dbReference type="ARBA" id="ARBA00022723"/>
    </source>
</evidence>
<dbReference type="SMART" id="SM00729">
    <property type="entry name" value="Elp3"/>
    <property type="match status" value="1"/>
</dbReference>